<dbReference type="Pfam" id="PF00474">
    <property type="entry name" value="SSF"/>
    <property type="match status" value="2"/>
</dbReference>
<sequence length="606" mass="64911">MLSPLDWFLILAYLAFTLGAGLWVSRRASASLVSYFAADRSLPWWWVGTSMVATTFASDTPLVIAGVVATKGISGNWFWWSWAIGHVGVAVFFSPLWRRLGVVTDAELLERRYGRGPGTFLRGFKAVYSSLVVNLIVLGWVFRAMGKIADPFLRWEEALPAPAWAAVQAAWPGWLLIGSLNETLTIVALVLFIGLYSSAGGLRGVILTDLFQFAIAMAGSVLFAWLAVGRVGGLSGLTEKLRSIYGEAGAGEILSFFPPAEAGAQMLLIYLFVVWWAQHHADGGGYIAQRLVAAASPRDARRGMLWFTWANYVLRPWPWILVGLVGLVLFPRGMEAPAGSLAARIVADREAAYALLMREMLPAGLLGLALAGLLSAFMSTVDTHFNWGTSYLINDIYARFVRPGAGRREVILASRAAVLAMTLGSLAVAARIGSIEWAWKFNVSMGAGLGLPVLLRWLWWRANAWTEVAGMAAAGLTTAALHWAGAAPSFPVLLTAQVTAGAAAMLAATYLTRPVPLEVLRLFYRDARPPGAWGPARGRGEAGTPLLPLAAEWALLSVAVFAGMFLAGSLLVGTPGEAGMWGGLLALALLGAALLGKRGLSSNRDL</sequence>
<dbReference type="PANTHER" id="PTHR11819:SF77">
    <property type="entry name" value="SODIUM_GLUCOSE COTRANSPORT PROTEIN"/>
    <property type="match status" value="1"/>
</dbReference>
<evidence type="ECO:0000313" key="8">
    <source>
        <dbReference type="EMBL" id="MBI3127019.1"/>
    </source>
</evidence>
<feature type="transmembrane region" description="Helical" evidence="7">
    <location>
        <begin position="578"/>
        <end position="596"/>
    </location>
</feature>
<evidence type="ECO:0000256" key="5">
    <source>
        <dbReference type="ARBA" id="ARBA00023136"/>
    </source>
</evidence>
<dbReference type="PANTHER" id="PTHR11819">
    <property type="entry name" value="SOLUTE CARRIER FAMILY 5"/>
    <property type="match status" value="1"/>
</dbReference>
<evidence type="ECO:0000256" key="4">
    <source>
        <dbReference type="ARBA" id="ARBA00022989"/>
    </source>
</evidence>
<evidence type="ECO:0000256" key="7">
    <source>
        <dbReference type="SAM" id="Phobius"/>
    </source>
</evidence>
<evidence type="ECO:0000256" key="6">
    <source>
        <dbReference type="RuleBase" id="RU362091"/>
    </source>
</evidence>
<feature type="transmembrane region" description="Helical" evidence="7">
    <location>
        <begin position="438"/>
        <end position="458"/>
    </location>
</feature>
<comment type="caution">
    <text evidence="8">The sequence shown here is derived from an EMBL/GenBank/DDBJ whole genome shotgun (WGS) entry which is preliminary data.</text>
</comment>
<feature type="transmembrane region" description="Helical" evidence="7">
    <location>
        <begin position="183"/>
        <end position="203"/>
    </location>
</feature>
<gene>
    <name evidence="8" type="ORF">HYZ11_05400</name>
</gene>
<feature type="transmembrane region" description="Helical" evidence="7">
    <location>
        <begin position="126"/>
        <end position="146"/>
    </location>
</feature>
<feature type="transmembrane region" description="Helical" evidence="7">
    <location>
        <begin position="210"/>
        <end position="228"/>
    </location>
</feature>
<comment type="similarity">
    <text evidence="2 6">Belongs to the sodium:solute symporter (SSF) (TC 2.A.21) family.</text>
</comment>
<dbReference type="PROSITE" id="PS50283">
    <property type="entry name" value="NA_SOLUT_SYMP_3"/>
    <property type="match status" value="1"/>
</dbReference>
<evidence type="ECO:0000256" key="3">
    <source>
        <dbReference type="ARBA" id="ARBA00022692"/>
    </source>
</evidence>
<evidence type="ECO:0000313" key="9">
    <source>
        <dbReference type="Proteomes" id="UP000782312"/>
    </source>
</evidence>
<keyword evidence="5 7" id="KW-0472">Membrane</keyword>
<reference evidence="8" key="1">
    <citation type="submission" date="2020-07" db="EMBL/GenBank/DDBJ databases">
        <title>Huge and variable diversity of episymbiotic CPR bacteria and DPANN archaea in groundwater ecosystems.</title>
        <authorList>
            <person name="He C.Y."/>
            <person name="Keren R."/>
            <person name="Whittaker M."/>
            <person name="Farag I.F."/>
            <person name="Doudna J."/>
            <person name="Cate J.H.D."/>
            <person name="Banfield J.F."/>
        </authorList>
    </citation>
    <scope>NUCLEOTIDE SEQUENCE</scope>
    <source>
        <strain evidence="8">NC_groundwater_763_Ag_S-0.2um_68_21</strain>
    </source>
</reference>
<dbReference type="InterPro" id="IPR001734">
    <property type="entry name" value="Na/solute_symporter"/>
</dbReference>
<dbReference type="InterPro" id="IPR038377">
    <property type="entry name" value="Na/Glc_symporter_sf"/>
</dbReference>
<name>A0A932HWK3_UNCTE</name>
<evidence type="ECO:0000256" key="2">
    <source>
        <dbReference type="ARBA" id="ARBA00006434"/>
    </source>
</evidence>
<dbReference type="EMBL" id="JACPUR010000014">
    <property type="protein sequence ID" value="MBI3127019.1"/>
    <property type="molecule type" value="Genomic_DNA"/>
</dbReference>
<feature type="transmembrane region" description="Helical" evidence="7">
    <location>
        <begin position="7"/>
        <end position="24"/>
    </location>
</feature>
<dbReference type="CDD" id="cd11477">
    <property type="entry name" value="SLC5sbd_u1"/>
    <property type="match status" value="1"/>
</dbReference>
<feature type="transmembrane region" description="Helical" evidence="7">
    <location>
        <begin position="77"/>
        <end position="97"/>
    </location>
</feature>
<accession>A0A932HWK3</accession>
<dbReference type="Proteomes" id="UP000782312">
    <property type="component" value="Unassembled WGS sequence"/>
</dbReference>
<comment type="subcellular location">
    <subcellularLocation>
        <location evidence="1">Membrane</location>
        <topology evidence="1">Multi-pass membrane protein</topology>
    </subcellularLocation>
</comment>
<feature type="transmembrane region" description="Helical" evidence="7">
    <location>
        <begin position="553"/>
        <end position="572"/>
    </location>
</feature>
<feature type="transmembrane region" description="Helical" evidence="7">
    <location>
        <begin position="44"/>
        <end position="70"/>
    </location>
</feature>
<dbReference type="AlphaFoldDB" id="A0A932HWK3"/>
<feature type="transmembrane region" description="Helical" evidence="7">
    <location>
        <begin position="465"/>
        <end position="484"/>
    </location>
</feature>
<proteinExistence type="inferred from homology"/>
<dbReference type="GO" id="GO:0005412">
    <property type="term" value="F:D-glucose:sodium symporter activity"/>
    <property type="evidence" value="ECO:0007669"/>
    <property type="project" value="TreeGrafter"/>
</dbReference>
<feature type="transmembrane region" description="Helical" evidence="7">
    <location>
        <begin position="316"/>
        <end position="334"/>
    </location>
</feature>
<organism evidence="8 9">
    <name type="scientific">Tectimicrobiota bacterium</name>
    <dbReference type="NCBI Taxonomy" id="2528274"/>
    <lineage>
        <taxon>Bacteria</taxon>
        <taxon>Pseudomonadati</taxon>
        <taxon>Nitrospinota/Tectimicrobiota group</taxon>
        <taxon>Candidatus Tectimicrobiota</taxon>
    </lineage>
</organism>
<protein>
    <submittedName>
        <fullName evidence="8">Na+:solute symporter</fullName>
    </submittedName>
</protein>
<feature type="transmembrane region" description="Helical" evidence="7">
    <location>
        <begin position="355"/>
        <end position="378"/>
    </location>
</feature>
<feature type="transmembrane region" description="Helical" evidence="7">
    <location>
        <begin position="412"/>
        <end position="432"/>
    </location>
</feature>
<evidence type="ECO:0000256" key="1">
    <source>
        <dbReference type="ARBA" id="ARBA00004141"/>
    </source>
</evidence>
<feature type="transmembrane region" description="Helical" evidence="7">
    <location>
        <begin position="490"/>
        <end position="511"/>
    </location>
</feature>
<dbReference type="Gene3D" id="1.20.1730.10">
    <property type="entry name" value="Sodium/glucose cotransporter"/>
    <property type="match status" value="1"/>
</dbReference>
<keyword evidence="3 7" id="KW-0812">Transmembrane</keyword>
<dbReference type="GO" id="GO:0005886">
    <property type="term" value="C:plasma membrane"/>
    <property type="evidence" value="ECO:0007669"/>
    <property type="project" value="TreeGrafter"/>
</dbReference>
<keyword evidence="4 7" id="KW-1133">Transmembrane helix</keyword>